<proteinExistence type="predicted"/>
<keyword evidence="2" id="KW-1185">Reference proteome</keyword>
<accession>A0AC61PHX3</accession>
<sequence length="602" mass="67491">MKCPECGQWNRASMPHCIKCGAPLNIDEVSRLQWKDTLKDGGPSTAYLRADEFGQVDATPDNRDKLAGEMQDLKKRKREGAERQSRLSRQSSSRTAPEVIVTEETTSRTRKVTHDNMPLTAVRVQPTIRDESLRREESENRHRVRFMNENGVFAESRTYDPIPVGGYSQGTGSWHLAGPLGKNIAQPAEKKHIFLKILLVLAILAVIGAAGWFGYQYLSAGSEPAINHDAIISASFDEDGFPAHTILIPGEEGTTIYIKELHSSYVVTNGFATIEVVDHTWYDNLEGALDETMDVTLTPFLKTSAGRQSPLPLVTYQITIPLSPVTLEYPESLRTTVSTTMSAIRLRVRPGSRVFVNNKDESDKVNNETGEMNYNAIVQPIGDNEFIFAVRSRYCREQTLKVVLYREKQDLVLDLAPNTISTTNEDHMKVSAQTEPGAYVTISTPHTDLNTTDMDKSGNFYFYAVFDKIGYNTITINATHEGRSVTVNHEVYYLPNESIYSPKAWGLDAAGYSELLNNMPARIKNGQIYVIMGTVDHEEESKPQRVVIYTSEDGKSQPVVVEIPRAMSKHLEIGHYYRIYADVTSSYNSMPVLTARYVHDDK</sequence>
<protein>
    <submittedName>
        <fullName evidence="1">Uncharacterized protein</fullName>
    </submittedName>
</protein>
<evidence type="ECO:0000313" key="1">
    <source>
        <dbReference type="EMBL" id="SMC36869.1"/>
    </source>
</evidence>
<organism evidence="1 2">
    <name type="scientific">Aristaeella lactis</name>
    <dbReference type="NCBI Taxonomy" id="3046383"/>
    <lineage>
        <taxon>Bacteria</taxon>
        <taxon>Bacillati</taxon>
        <taxon>Bacillota</taxon>
        <taxon>Clostridia</taxon>
        <taxon>Eubacteriales</taxon>
        <taxon>Aristaeellaceae</taxon>
        <taxon>Aristaeella</taxon>
    </lineage>
</organism>
<reference evidence="1" key="1">
    <citation type="submission" date="2017-04" db="EMBL/GenBank/DDBJ databases">
        <authorList>
            <person name="Varghese N."/>
            <person name="Submissions S."/>
        </authorList>
    </citation>
    <scope>NUCLEOTIDE SEQUENCE</scope>
    <source>
        <strain evidence="1">WTE2008</strain>
    </source>
</reference>
<comment type="caution">
    <text evidence="1">The sequence shown here is derived from an EMBL/GenBank/DDBJ whole genome shotgun (WGS) entry which is preliminary data.</text>
</comment>
<evidence type="ECO:0000313" key="2">
    <source>
        <dbReference type="Proteomes" id="UP000192328"/>
    </source>
</evidence>
<gene>
    <name evidence="1" type="ORF">SAMN06297397_0349</name>
</gene>
<dbReference type="Proteomes" id="UP000192328">
    <property type="component" value="Unassembled WGS sequence"/>
</dbReference>
<name>A0AC61PHX3_9FIRM</name>
<dbReference type="EMBL" id="FWXZ01000001">
    <property type="protein sequence ID" value="SMC36869.1"/>
    <property type="molecule type" value="Genomic_DNA"/>
</dbReference>